<dbReference type="Pfam" id="PF14522">
    <property type="entry name" value="Cytochrome_C7"/>
    <property type="match status" value="1"/>
</dbReference>
<evidence type="ECO:0000256" key="3">
    <source>
        <dbReference type="ARBA" id="ARBA00022723"/>
    </source>
</evidence>
<dbReference type="AlphaFoldDB" id="A0A3B1ABK9"/>
<dbReference type="GO" id="GO:0020037">
    <property type="term" value="F:heme binding"/>
    <property type="evidence" value="ECO:0007669"/>
    <property type="project" value="InterPro"/>
</dbReference>
<evidence type="ECO:0000256" key="1">
    <source>
        <dbReference type="ARBA" id="ARBA00022448"/>
    </source>
</evidence>
<keyword evidence="1" id="KW-0813">Transport</keyword>
<dbReference type="InterPro" id="IPR009056">
    <property type="entry name" value="Cyt_c-like_dom"/>
</dbReference>
<evidence type="ECO:0000313" key="7">
    <source>
        <dbReference type="EMBL" id="VAX01422.1"/>
    </source>
</evidence>
<proteinExistence type="predicted"/>
<organism evidence="7">
    <name type="scientific">hydrothermal vent metagenome</name>
    <dbReference type="NCBI Taxonomy" id="652676"/>
    <lineage>
        <taxon>unclassified sequences</taxon>
        <taxon>metagenomes</taxon>
        <taxon>ecological metagenomes</taxon>
    </lineage>
</organism>
<name>A0A3B1ABK9_9ZZZZ</name>
<feature type="domain" description="Cytochrome c" evidence="6">
    <location>
        <begin position="30"/>
        <end position="110"/>
    </location>
</feature>
<dbReference type="PRINTS" id="PR00607">
    <property type="entry name" value="CYTCHROMECIE"/>
</dbReference>
<evidence type="ECO:0000256" key="5">
    <source>
        <dbReference type="ARBA" id="ARBA00023004"/>
    </source>
</evidence>
<dbReference type="InterPro" id="IPR036280">
    <property type="entry name" value="Multihaem_cyt_sf"/>
</dbReference>
<sequence length="310" mass="34211">MKIEVLNTVKAPYFLLILLSFLFSQIGFSAELKSGKQVYDTVCLGCHGTGVLSSPKFGSKADWKKVEAKGFKVLQKNAINGYKNMPAKGGNAGLKNEEIKRAIAYILSKSGFKKYATQAGKSTVKKKTKKSKKLKVTTKSKSYKNINRFNRLMKPASEWNPPPMSDGIHDASNPGTEMLQTPKSAFESLPKSKSGNRVDWVKSLSKGDIAPRNDRLDPNVQPVIMDLNIVREVKGSMPNVVYPHKQHTQWLDCSNCHPAIFIPQKGANQISMAAILLGQKCGVCHGKVAFPVSECRRCHSQKKSSKTAKK</sequence>
<gene>
    <name evidence="7" type="ORF">MNBD_GAMMA22-1948</name>
</gene>
<dbReference type="Gene3D" id="1.10.760.10">
    <property type="entry name" value="Cytochrome c-like domain"/>
    <property type="match status" value="1"/>
</dbReference>
<dbReference type="InterPro" id="IPR002323">
    <property type="entry name" value="Cyt_CIE"/>
</dbReference>
<dbReference type="Gene3D" id="3.90.10.10">
    <property type="entry name" value="Cytochrome C3"/>
    <property type="match status" value="1"/>
</dbReference>
<evidence type="ECO:0000259" key="6">
    <source>
        <dbReference type="PROSITE" id="PS51007"/>
    </source>
</evidence>
<dbReference type="SUPFAM" id="SSF46626">
    <property type="entry name" value="Cytochrome c"/>
    <property type="match status" value="1"/>
</dbReference>
<keyword evidence="5" id="KW-0408">Iron</keyword>
<dbReference type="InterPro" id="IPR029467">
    <property type="entry name" value="Cyt_c7-like"/>
</dbReference>
<accession>A0A3B1ABK9</accession>
<dbReference type="InterPro" id="IPR036909">
    <property type="entry name" value="Cyt_c-like_dom_sf"/>
</dbReference>
<protein>
    <submittedName>
        <fullName evidence="7">Cytochrome c</fullName>
    </submittedName>
</protein>
<dbReference type="PANTHER" id="PTHR40942">
    <property type="match status" value="1"/>
</dbReference>
<reference evidence="7" key="1">
    <citation type="submission" date="2018-06" db="EMBL/GenBank/DDBJ databases">
        <authorList>
            <person name="Zhirakovskaya E."/>
        </authorList>
    </citation>
    <scope>NUCLEOTIDE SEQUENCE</scope>
</reference>
<dbReference type="InterPro" id="IPR026352">
    <property type="entry name" value="Nanowire_3heme"/>
</dbReference>
<dbReference type="GO" id="GO:0009055">
    <property type="term" value="F:electron transfer activity"/>
    <property type="evidence" value="ECO:0007669"/>
    <property type="project" value="InterPro"/>
</dbReference>
<keyword evidence="2" id="KW-0349">Heme</keyword>
<keyword evidence="4" id="KW-0249">Electron transport</keyword>
<dbReference type="SUPFAM" id="SSF48695">
    <property type="entry name" value="Multiheme cytochromes"/>
    <property type="match status" value="1"/>
</dbReference>
<dbReference type="PROSITE" id="PS51007">
    <property type="entry name" value="CYTC"/>
    <property type="match status" value="1"/>
</dbReference>
<dbReference type="EMBL" id="UOFS01000049">
    <property type="protein sequence ID" value="VAX01422.1"/>
    <property type="molecule type" value="Genomic_DNA"/>
</dbReference>
<evidence type="ECO:0000256" key="2">
    <source>
        <dbReference type="ARBA" id="ARBA00022617"/>
    </source>
</evidence>
<dbReference type="PANTHER" id="PTHR40942:SF4">
    <property type="entry name" value="CYTOCHROME C5"/>
    <property type="match status" value="1"/>
</dbReference>
<keyword evidence="3" id="KW-0479">Metal-binding</keyword>
<dbReference type="NCBIfam" id="TIGR04257">
    <property type="entry name" value="nanowire_3heme"/>
    <property type="match status" value="1"/>
</dbReference>
<dbReference type="Pfam" id="PF13442">
    <property type="entry name" value="Cytochrome_CBB3"/>
    <property type="match status" value="1"/>
</dbReference>
<dbReference type="GO" id="GO:0005506">
    <property type="term" value="F:iron ion binding"/>
    <property type="evidence" value="ECO:0007669"/>
    <property type="project" value="InterPro"/>
</dbReference>
<evidence type="ECO:0000256" key="4">
    <source>
        <dbReference type="ARBA" id="ARBA00022982"/>
    </source>
</evidence>